<evidence type="ECO:0000313" key="2">
    <source>
        <dbReference type="EMBL" id="KAI3913690.1"/>
    </source>
</evidence>
<protein>
    <submittedName>
        <fullName evidence="2">Uncharacterized protein</fullName>
    </submittedName>
</protein>
<feature type="region of interest" description="Disordered" evidence="1">
    <location>
        <begin position="82"/>
        <end position="103"/>
    </location>
</feature>
<evidence type="ECO:0000256" key="1">
    <source>
        <dbReference type="SAM" id="MobiDB-lite"/>
    </source>
</evidence>
<comment type="caution">
    <text evidence="2">The sequence shown here is derived from an EMBL/GenBank/DDBJ whole genome shotgun (WGS) entry which is preliminary data.</text>
</comment>
<organism evidence="2 3">
    <name type="scientific">Papaver atlanticum</name>
    <dbReference type="NCBI Taxonomy" id="357466"/>
    <lineage>
        <taxon>Eukaryota</taxon>
        <taxon>Viridiplantae</taxon>
        <taxon>Streptophyta</taxon>
        <taxon>Embryophyta</taxon>
        <taxon>Tracheophyta</taxon>
        <taxon>Spermatophyta</taxon>
        <taxon>Magnoliopsida</taxon>
        <taxon>Ranunculales</taxon>
        <taxon>Papaveraceae</taxon>
        <taxon>Papaveroideae</taxon>
        <taxon>Papaver</taxon>
    </lineage>
</organism>
<dbReference type="AlphaFoldDB" id="A0AAD4SLT5"/>
<evidence type="ECO:0000313" key="3">
    <source>
        <dbReference type="Proteomes" id="UP001202328"/>
    </source>
</evidence>
<keyword evidence="3" id="KW-1185">Reference proteome</keyword>
<accession>A0AAD4SLT5</accession>
<sequence>MKEELLKISEEAKSQQNVETKAEKVIDENDGLRVDFKDKVDRSKETVCESAEFLGCARWDRGSAPSRCRVDPRVVQHWFKAREASRNSREEKTSNQNDEVKEGLRVNKPMSGGLTEFLAKHAERIADGTAAHQFDCMSPKPWFPERIVNPYGPCVKW</sequence>
<feature type="compositionally biased region" description="Basic and acidic residues" evidence="1">
    <location>
        <begin position="1"/>
        <end position="13"/>
    </location>
</feature>
<proteinExistence type="predicted"/>
<name>A0AAD4SLT5_9MAGN</name>
<reference evidence="2" key="1">
    <citation type="submission" date="2022-04" db="EMBL/GenBank/DDBJ databases">
        <title>A functionally conserved STORR gene fusion in Papaver species that diverged 16.8 million years ago.</title>
        <authorList>
            <person name="Catania T."/>
        </authorList>
    </citation>
    <scope>NUCLEOTIDE SEQUENCE</scope>
    <source>
        <strain evidence="2">S-188037</strain>
    </source>
</reference>
<dbReference type="Proteomes" id="UP001202328">
    <property type="component" value="Unassembled WGS sequence"/>
</dbReference>
<dbReference type="EMBL" id="JAJJMB010009441">
    <property type="protein sequence ID" value="KAI3913690.1"/>
    <property type="molecule type" value="Genomic_DNA"/>
</dbReference>
<gene>
    <name evidence="2" type="ORF">MKW98_011751</name>
</gene>
<feature type="region of interest" description="Disordered" evidence="1">
    <location>
        <begin position="1"/>
        <end position="21"/>
    </location>
</feature>